<reference evidence="1 2" key="1">
    <citation type="journal article" date="2023" name="Hortic Res">
        <title>Pangenome of water caltrop reveals structural variations and asymmetric subgenome divergence after allopolyploidization.</title>
        <authorList>
            <person name="Zhang X."/>
            <person name="Chen Y."/>
            <person name="Wang L."/>
            <person name="Yuan Y."/>
            <person name="Fang M."/>
            <person name="Shi L."/>
            <person name="Lu R."/>
            <person name="Comes H.P."/>
            <person name="Ma Y."/>
            <person name="Chen Y."/>
            <person name="Huang G."/>
            <person name="Zhou Y."/>
            <person name="Zheng Z."/>
            <person name="Qiu Y."/>
        </authorList>
    </citation>
    <scope>NUCLEOTIDE SEQUENCE [LARGE SCALE GENOMIC DNA]</scope>
    <source>
        <tissue evidence="1">Roots</tissue>
    </source>
</reference>
<protein>
    <submittedName>
        <fullName evidence="1">Uncharacterized protein</fullName>
    </submittedName>
</protein>
<dbReference type="AlphaFoldDB" id="A0AAN7L5W4"/>
<comment type="caution">
    <text evidence="1">The sequence shown here is derived from an EMBL/GenBank/DDBJ whole genome shotgun (WGS) entry which is preliminary data.</text>
</comment>
<evidence type="ECO:0000313" key="1">
    <source>
        <dbReference type="EMBL" id="KAK4778169.1"/>
    </source>
</evidence>
<keyword evidence="2" id="KW-1185">Reference proteome</keyword>
<evidence type="ECO:0000313" key="2">
    <source>
        <dbReference type="Proteomes" id="UP001345219"/>
    </source>
</evidence>
<dbReference type="EMBL" id="JAXIOK010000002">
    <property type="protein sequence ID" value="KAK4778169.1"/>
    <property type="molecule type" value="Genomic_DNA"/>
</dbReference>
<organism evidence="1 2">
    <name type="scientific">Trapa incisa</name>
    <dbReference type="NCBI Taxonomy" id="236973"/>
    <lineage>
        <taxon>Eukaryota</taxon>
        <taxon>Viridiplantae</taxon>
        <taxon>Streptophyta</taxon>
        <taxon>Embryophyta</taxon>
        <taxon>Tracheophyta</taxon>
        <taxon>Spermatophyta</taxon>
        <taxon>Magnoliopsida</taxon>
        <taxon>eudicotyledons</taxon>
        <taxon>Gunneridae</taxon>
        <taxon>Pentapetalae</taxon>
        <taxon>rosids</taxon>
        <taxon>malvids</taxon>
        <taxon>Myrtales</taxon>
        <taxon>Lythraceae</taxon>
        <taxon>Trapa</taxon>
    </lineage>
</organism>
<accession>A0AAN7L5W4</accession>
<sequence>MLVAPPVIAFGILVQYECFETIRSECVENGTNSQAQRLSVQPEFSQDAVFLLRFSFRNMTRIMVSNLFPTSEEDGTSSTCKLTEIVKSC</sequence>
<name>A0AAN7L5W4_9MYRT</name>
<gene>
    <name evidence="1" type="ORF">SAY87_018356</name>
</gene>
<dbReference type="Proteomes" id="UP001345219">
    <property type="component" value="Chromosome 14"/>
</dbReference>
<proteinExistence type="predicted"/>